<keyword evidence="4" id="KW-1185">Reference proteome</keyword>
<feature type="domain" description="Integrase catalytic" evidence="2">
    <location>
        <begin position="1"/>
        <end position="164"/>
    </location>
</feature>
<dbReference type="PANTHER" id="PTHR11439:SF470">
    <property type="entry name" value="CYSTEINE-RICH RLK (RECEPTOR-LIKE PROTEIN KINASE) 8"/>
    <property type="match status" value="1"/>
</dbReference>
<dbReference type="Proteomes" id="UP000467841">
    <property type="component" value="Unassembled WGS sequence"/>
</dbReference>
<dbReference type="Pfam" id="PF00665">
    <property type="entry name" value="rve"/>
    <property type="match status" value="1"/>
</dbReference>
<comment type="caution">
    <text evidence="3">The sequence shown here is derived from an EMBL/GenBank/DDBJ whole genome shotgun (WGS) entry which is preliminary data.</text>
</comment>
<dbReference type="PANTHER" id="PTHR11439">
    <property type="entry name" value="GAG-POL-RELATED RETROTRANSPOSON"/>
    <property type="match status" value="1"/>
</dbReference>
<dbReference type="SUPFAM" id="SSF56672">
    <property type="entry name" value="DNA/RNA polymerases"/>
    <property type="match status" value="1"/>
</dbReference>
<dbReference type="Pfam" id="PF25597">
    <property type="entry name" value="SH3_retrovirus"/>
    <property type="match status" value="1"/>
</dbReference>
<reference evidence="3" key="1">
    <citation type="submission" date="2020-01" db="EMBL/GenBank/DDBJ databases">
        <authorList>
            <person name="Mishra B."/>
        </authorList>
    </citation>
    <scope>NUCLEOTIDE SEQUENCE [LARGE SCALE GENOMIC DNA]</scope>
</reference>
<evidence type="ECO:0000313" key="4">
    <source>
        <dbReference type="Proteomes" id="UP000467841"/>
    </source>
</evidence>
<dbReference type="InterPro" id="IPR013103">
    <property type="entry name" value="RVT_2"/>
</dbReference>
<sequence length="866" mass="97340">MCTNAFDLLHIDLWGPFSVPTVEGYKHFLTIVDDHTRVTWVYLLRTKDEVLRVFPDFLQMIENQYGCRVRGVHSDNAPELKFVDLYKAKGIKAFHSCPETPEQNSVVERKHQHILNVARALMFQAKVPLEHWGDCVLTAVFLINRLPTPLLKNKRPFDMLTGKKADYKGLRVFGCLAFCSTSSKGRNKFQPRARPCVFLGYPSGYKGYKLLDLETNKVHISRHVVFHEEIFPFAKDVREPFPDVFDSMPDSSTSSSPPTLDNVIPAVENDGVAPVVENDVPRADSSTEESVHRNKRGHAKRSSKAPAYLDDYCCNMEKAEIPYPLANYLSYAELSEDYKAYIFSVNIHSEPSSFAQAKKFDEWLAAMNEELIALEKTGTWEICSLPDDKHAIGCRWVYKTKLNADGSLERYKACLVAKGYTQREGIDFVDTFSPVAKMTTVKTLLAVAAAKGWSLTQLDISNAFLNGDLDEEIYMTLSPGYTAKPGTTLPPNAVCRLKKSLYGLKQASRQWFIKFSSVLLRLGFKKSHADHTLFVKHEGDVYVAVLVYVDDIIITSNNDPAVDTLKVNLTEAFRLRDLGPLRYFLGLEIARSVKGISVCQRKYTLELLEEAGLTDCKPSSIPMEPSIKLVQDSAEPVIDDIGLYRKLVGKMMYLTITRPDITYAVNKLCQFASAPKHSHLQAAFKVLRYLKGTVGLGLFYSTESNLVLTGFTDADWLSCPDTCRSTSGYCMFLGNSLISWKSKKQQVVSNSSAESEYCAMEFASREVVWLRTLVAEFLAPQPKPVPLFCDSTAAIHIASNPVFHERTKHIEGDCHQVRDRISAGFIKTIHVRTGQQLADIFTKPLFPAQFNALLSKMALKSIYVPS</sequence>
<dbReference type="PROSITE" id="PS50994">
    <property type="entry name" value="INTEGRASE"/>
    <property type="match status" value="1"/>
</dbReference>
<dbReference type="SUPFAM" id="SSF53098">
    <property type="entry name" value="Ribonuclease H-like"/>
    <property type="match status" value="1"/>
</dbReference>
<protein>
    <recommendedName>
        <fullName evidence="2">Integrase catalytic domain-containing protein</fullName>
    </recommendedName>
</protein>
<dbReference type="GO" id="GO:0015074">
    <property type="term" value="P:DNA integration"/>
    <property type="evidence" value="ECO:0007669"/>
    <property type="project" value="InterPro"/>
</dbReference>
<dbReference type="OrthoDB" id="414104at2759"/>
<gene>
    <name evidence="3" type="ORF">MERR_LOCUS5194</name>
</gene>
<evidence type="ECO:0000313" key="3">
    <source>
        <dbReference type="EMBL" id="CAA7017959.1"/>
    </source>
</evidence>
<feature type="region of interest" description="Disordered" evidence="1">
    <location>
        <begin position="279"/>
        <end position="302"/>
    </location>
</feature>
<organism evidence="3 4">
    <name type="scientific">Microthlaspi erraticum</name>
    <dbReference type="NCBI Taxonomy" id="1685480"/>
    <lineage>
        <taxon>Eukaryota</taxon>
        <taxon>Viridiplantae</taxon>
        <taxon>Streptophyta</taxon>
        <taxon>Embryophyta</taxon>
        <taxon>Tracheophyta</taxon>
        <taxon>Spermatophyta</taxon>
        <taxon>Magnoliopsida</taxon>
        <taxon>eudicotyledons</taxon>
        <taxon>Gunneridae</taxon>
        <taxon>Pentapetalae</taxon>
        <taxon>rosids</taxon>
        <taxon>malvids</taxon>
        <taxon>Brassicales</taxon>
        <taxon>Brassicaceae</taxon>
        <taxon>Coluteocarpeae</taxon>
        <taxon>Microthlaspi</taxon>
    </lineage>
</organism>
<name>A0A6D2HVI4_9BRAS</name>
<evidence type="ECO:0000259" key="2">
    <source>
        <dbReference type="PROSITE" id="PS50994"/>
    </source>
</evidence>
<dbReference type="EMBL" id="CACVBM020000333">
    <property type="protein sequence ID" value="CAA7017959.1"/>
    <property type="molecule type" value="Genomic_DNA"/>
</dbReference>
<dbReference type="InterPro" id="IPR012337">
    <property type="entry name" value="RNaseH-like_sf"/>
</dbReference>
<dbReference type="AlphaFoldDB" id="A0A6D2HVI4"/>
<dbReference type="InterPro" id="IPR043502">
    <property type="entry name" value="DNA/RNA_pol_sf"/>
</dbReference>
<dbReference type="Gene3D" id="3.30.420.10">
    <property type="entry name" value="Ribonuclease H-like superfamily/Ribonuclease H"/>
    <property type="match status" value="1"/>
</dbReference>
<proteinExistence type="predicted"/>
<accession>A0A6D2HVI4</accession>
<dbReference type="InterPro" id="IPR001584">
    <property type="entry name" value="Integrase_cat-core"/>
</dbReference>
<dbReference type="CDD" id="cd09272">
    <property type="entry name" value="RNase_HI_RT_Ty1"/>
    <property type="match status" value="1"/>
</dbReference>
<dbReference type="Pfam" id="PF07727">
    <property type="entry name" value="RVT_2"/>
    <property type="match status" value="1"/>
</dbReference>
<evidence type="ECO:0000256" key="1">
    <source>
        <dbReference type="SAM" id="MobiDB-lite"/>
    </source>
</evidence>
<dbReference type="GO" id="GO:0003676">
    <property type="term" value="F:nucleic acid binding"/>
    <property type="evidence" value="ECO:0007669"/>
    <property type="project" value="InterPro"/>
</dbReference>
<dbReference type="InterPro" id="IPR057670">
    <property type="entry name" value="SH3_retrovirus"/>
</dbReference>
<feature type="compositionally biased region" description="Basic residues" evidence="1">
    <location>
        <begin position="293"/>
        <end position="302"/>
    </location>
</feature>
<dbReference type="InterPro" id="IPR036397">
    <property type="entry name" value="RNaseH_sf"/>
</dbReference>